<feature type="region of interest" description="Disordered" evidence="1">
    <location>
        <begin position="253"/>
        <end position="307"/>
    </location>
</feature>
<feature type="region of interest" description="Disordered" evidence="1">
    <location>
        <begin position="1"/>
        <end position="39"/>
    </location>
</feature>
<feature type="compositionally biased region" description="Low complexity" evidence="1">
    <location>
        <begin position="68"/>
        <end position="77"/>
    </location>
</feature>
<protein>
    <submittedName>
        <fullName evidence="2">Uncharacterized protein</fullName>
    </submittedName>
</protein>
<keyword evidence="3" id="KW-1185">Reference proteome</keyword>
<name>A0A1E7F2N4_9STRA</name>
<dbReference type="OrthoDB" id="54544at2759"/>
<feature type="compositionally biased region" description="Acidic residues" evidence="1">
    <location>
        <begin position="169"/>
        <end position="197"/>
    </location>
</feature>
<dbReference type="PANTHER" id="PTHR48209:SF2">
    <property type="entry name" value="FI24008P1"/>
    <property type="match status" value="1"/>
</dbReference>
<feature type="region of interest" description="Disordered" evidence="1">
    <location>
        <begin position="64"/>
        <end position="102"/>
    </location>
</feature>
<feature type="region of interest" description="Disordered" evidence="1">
    <location>
        <begin position="168"/>
        <end position="202"/>
    </location>
</feature>
<sequence length="670" mass="75116">MEMQSMNFQRDDNDELKLLNLKSPPQSRSQLEVTSSRVSEGPSHVLMNFSYVASSSSSETAKLAADPSSASTSTSKKQMLTSALPSTLNRPSSSSSSISMLRQRSIRIDPRIERDYIHKRKKAYEESSSTPSLSANNNNNKSNTFVTIWDGVSKVERELVECCERLQEVQEEEEDEDSNNDENENEEEEIIEVDESSEVTTSTTTKVLGGVLAVEKEVRFAAILARSCHTMGSKSLALAILERSLKAYLAEEKSNEISDEEEDNNEDAVEDDKTVGLGNNDDNNNNDDDRNNNKKTNVKPSQQHARYQNRIKRLKLDENGKSIHCLASSNEISGNSGVEIRDNPNSSSGKLQSKRRRFGRFFAAGGLKILNQWLIDASAYDMIVVTAAPNPSTSSTRKNANAELTTTKRKASTTRPIILTILHFLKNIPFEKKTVMNSKINKQIQKLGKKVMAIKEAQKDGQASKEDLDNWTTDKSITDVMALSQIQTAVDTVKKSWREKATEKAQEEQISQSSNSDPFQSLRSKIHERLIEYETEIPVIEPAISTAKKEESHTSPNLATAKRKIMEENRSPDHDKLILRKKIKHAQSRSKKSLQELREKLRKRKVENGISPVDSLQGKIGNNTKRVVWKDGLKSHLKRNRQMLEEVFVFTKELPSAESGVVPDSGSEKG</sequence>
<proteinExistence type="predicted"/>
<dbReference type="InParanoid" id="A0A1E7F2N4"/>
<feature type="compositionally biased region" description="Polar residues" evidence="1">
    <location>
        <begin position="294"/>
        <end position="306"/>
    </location>
</feature>
<dbReference type="Proteomes" id="UP000095751">
    <property type="component" value="Unassembled WGS sequence"/>
</dbReference>
<dbReference type="EMBL" id="KV784365">
    <property type="protein sequence ID" value="OEU12397.1"/>
    <property type="molecule type" value="Genomic_DNA"/>
</dbReference>
<dbReference type="KEGG" id="fcy:FRACYDRAFT_244664"/>
<feature type="region of interest" description="Disordered" evidence="1">
    <location>
        <begin position="546"/>
        <end position="574"/>
    </location>
</feature>
<accession>A0A1E7F2N4</accession>
<dbReference type="PANTHER" id="PTHR48209">
    <property type="entry name" value="AGL056WP"/>
    <property type="match status" value="1"/>
</dbReference>
<reference evidence="2 3" key="1">
    <citation type="submission" date="2016-09" db="EMBL/GenBank/DDBJ databases">
        <title>Extensive genetic diversity and differential bi-allelic expression allows diatom success in the polar Southern Ocean.</title>
        <authorList>
            <consortium name="DOE Joint Genome Institute"/>
            <person name="Mock T."/>
            <person name="Otillar R.P."/>
            <person name="Strauss J."/>
            <person name="Dupont C."/>
            <person name="Frickenhaus S."/>
            <person name="Maumus F."/>
            <person name="Mcmullan M."/>
            <person name="Sanges R."/>
            <person name="Schmutz J."/>
            <person name="Toseland A."/>
            <person name="Valas R."/>
            <person name="Veluchamy A."/>
            <person name="Ward B.J."/>
            <person name="Allen A."/>
            <person name="Barry K."/>
            <person name="Falciatore A."/>
            <person name="Ferrante M."/>
            <person name="Fortunato A.E."/>
            <person name="Gloeckner G."/>
            <person name="Gruber A."/>
            <person name="Hipkin R."/>
            <person name="Janech M."/>
            <person name="Kroth P."/>
            <person name="Leese F."/>
            <person name="Lindquist E."/>
            <person name="Lyon B.R."/>
            <person name="Martin J."/>
            <person name="Mayer C."/>
            <person name="Parker M."/>
            <person name="Quesneville H."/>
            <person name="Raymond J."/>
            <person name="Uhlig C."/>
            <person name="Valentin K.U."/>
            <person name="Worden A.Z."/>
            <person name="Armbrust E.V."/>
            <person name="Bowler C."/>
            <person name="Green B."/>
            <person name="Moulton V."/>
            <person name="Van Oosterhout C."/>
            <person name="Grigoriev I."/>
        </authorList>
    </citation>
    <scope>NUCLEOTIDE SEQUENCE [LARGE SCALE GENOMIC DNA]</scope>
    <source>
        <strain evidence="2 3">CCMP1102</strain>
    </source>
</reference>
<feature type="region of interest" description="Disordered" evidence="1">
    <location>
        <begin position="500"/>
        <end position="521"/>
    </location>
</feature>
<feature type="compositionally biased region" description="Low complexity" evidence="1">
    <location>
        <begin position="92"/>
        <end position="102"/>
    </location>
</feature>
<dbReference type="AlphaFoldDB" id="A0A1E7F2N4"/>
<evidence type="ECO:0000313" key="3">
    <source>
        <dbReference type="Proteomes" id="UP000095751"/>
    </source>
</evidence>
<evidence type="ECO:0000256" key="1">
    <source>
        <dbReference type="SAM" id="MobiDB-lite"/>
    </source>
</evidence>
<feature type="compositionally biased region" description="Polar residues" evidence="1">
    <location>
        <begin position="78"/>
        <end position="91"/>
    </location>
</feature>
<feature type="compositionally biased region" description="Basic and acidic residues" evidence="1">
    <location>
        <begin position="564"/>
        <end position="574"/>
    </location>
</feature>
<feature type="compositionally biased region" description="Polar residues" evidence="1">
    <location>
        <begin position="23"/>
        <end position="38"/>
    </location>
</feature>
<evidence type="ECO:0000313" key="2">
    <source>
        <dbReference type="EMBL" id="OEU12397.1"/>
    </source>
</evidence>
<organism evidence="2 3">
    <name type="scientific">Fragilariopsis cylindrus CCMP1102</name>
    <dbReference type="NCBI Taxonomy" id="635003"/>
    <lineage>
        <taxon>Eukaryota</taxon>
        <taxon>Sar</taxon>
        <taxon>Stramenopiles</taxon>
        <taxon>Ochrophyta</taxon>
        <taxon>Bacillariophyta</taxon>
        <taxon>Bacillariophyceae</taxon>
        <taxon>Bacillariophycidae</taxon>
        <taxon>Bacillariales</taxon>
        <taxon>Bacillariaceae</taxon>
        <taxon>Fragilariopsis</taxon>
    </lineage>
</organism>
<feature type="compositionally biased region" description="Polar residues" evidence="1">
    <location>
        <begin position="508"/>
        <end position="521"/>
    </location>
</feature>
<feature type="region of interest" description="Disordered" evidence="1">
    <location>
        <begin position="333"/>
        <end position="352"/>
    </location>
</feature>
<gene>
    <name evidence="2" type="ORF">FRACYDRAFT_244664</name>
</gene>
<feature type="compositionally biased region" description="Acidic residues" evidence="1">
    <location>
        <begin position="257"/>
        <end position="270"/>
    </location>
</feature>